<feature type="signal peptide" evidence="1">
    <location>
        <begin position="1"/>
        <end position="18"/>
    </location>
</feature>
<evidence type="ECO:0000256" key="1">
    <source>
        <dbReference type="SAM" id="SignalP"/>
    </source>
</evidence>
<dbReference type="EMBL" id="FZQB01000038">
    <property type="protein sequence ID" value="SNT76907.1"/>
    <property type="molecule type" value="Genomic_DNA"/>
</dbReference>
<dbReference type="NCBIfam" id="NF033672">
    <property type="entry name" value="mbn_chaper_assoc"/>
    <property type="match status" value="1"/>
</dbReference>
<dbReference type="RefSeq" id="WP_089346181.1">
    <property type="nucleotide sequence ID" value="NZ_CP067130.1"/>
</dbReference>
<dbReference type="SUPFAM" id="SSF110087">
    <property type="entry name" value="DR1885-like metal-binding protein"/>
    <property type="match status" value="1"/>
</dbReference>
<organism evidence="2 3">
    <name type="scientific">Paracoccus seriniphilus</name>
    <dbReference type="NCBI Taxonomy" id="184748"/>
    <lineage>
        <taxon>Bacteria</taxon>
        <taxon>Pseudomonadati</taxon>
        <taxon>Pseudomonadota</taxon>
        <taxon>Alphaproteobacteria</taxon>
        <taxon>Rhodobacterales</taxon>
        <taxon>Paracoccaceae</taxon>
        <taxon>Paracoccus</taxon>
    </lineage>
</organism>
<dbReference type="Gene3D" id="2.60.40.1890">
    <property type="entry name" value="PCu(A)C copper chaperone"/>
    <property type="match status" value="1"/>
</dbReference>
<dbReference type="PANTHER" id="PTHR36302">
    <property type="entry name" value="BLR7088 PROTEIN"/>
    <property type="match status" value="1"/>
</dbReference>
<dbReference type="PANTHER" id="PTHR36302:SF1">
    <property type="entry name" value="COPPER CHAPERONE PCU(A)C"/>
    <property type="match status" value="1"/>
</dbReference>
<feature type="chain" id="PRO_5013099816" evidence="1">
    <location>
        <begin position="19"/>
        <end position="280"/>
    </location>
</feature>
<reference evidence="2 3" key="1">
    <citation type="submission" date="2017-07" db="EMBL/GenBank/DDBJ databases">
        <authorList>
            <person name="Sun Z.S."/>
            <person name="Albrecht U."/>
            <person name="Echele G."/>
            <person name="Lee C.C."/>
        </authorList>
    </citation>
    <scope>NUCLEOTIDE SEQUENCE [LARGE SCALE GENOMIC DNA]</scope>
    <source>
        <strain evidence="2 3">DSM 14827</strain>
    </source>
</reference>
<dbReference type="InterPro" id="IPR058248">
    <property type="entry name" value="Lxx211020-like"/>
</dbReference>
<gene>
    <name evidence="2" type="ORF">SAMN05444959_1384</name>
</gene>
<dbReference type="Pfam" id="PF04314">
    <property type="entry name" value="PCuAC"/>
    <property type="match status" value="1"/>
</dbReference>
<sequence length="280" mass="30071">MRVLAVLFTLLTALPAPAHEFLLGDMQIIHPSLPATPVNARSAAVYMALSNDGPEDERLLGIETPFGMVRFLEPVTDARGNTRMRERAWVDIPAGEIVMLARGEMRGSLANVNRPLVEGDELTGTMIFEKRGRFDMFFLIDPVEAEAEFDPVSLASPAVSETDRAADIAAIAGALRDVLAAPQAMIAPVVLAGDVAIAGWTDGRVGARAFLRRKGTQWQVELWSNDSLLLLATLTSLGVSRVQAAALRAEMRAAEAALGPGFTSRFDAFPGTAHAPRDKP</sequence>
<dbReference type="AlphaFoldDB" id="A0A239Q4P1"/>
<accession>A0A239Q4P1</accession>
<evidence type="ECO:0000313" key="2">
    <source>
        <dbReference type="EMBL" id="SNT76907.1"/>
    </source>
</evidence>
<proteinExistence type="predicted"/>
<protein>
    <submittedName>
        <fullName evidence="2">Copper(I)-binding protein</fullName>
    </submittedName>
</protein>
<dbReference type="OrthoDB" id="9796962at2"/>
<keyword evidence="1" id="KW-0732">Signal</keyword>
<keyword evidence="3" id="KW-1185">Reference proteome</keyword>
<dbReference type="Proteomes" id="UP000198307">
    <property type="component" value="Unassembled WGS sequence"/>
</dbReference>
<evidence type="ECO:0000313" key="3">
    <source>
        <dbReference type="Proteomes" id="UP000198307"/>
    </source>
</evidence>
<dbReference type="InterPro" id="IPR036182">
    <property type="entry name" value="PCuAC_sf"/>
</dbReference>
<dbReference type="InterPro" id="IPR007410">
    <property type="entry name" value="LpqE-like"/>
</dbReference>
<name>A0A239Q4P1_9RHOB</name>